<dbReference type="OrthoDB" id="10017790at2759"/>
<name>A0A8J5D2C7_CHIOP</name>
<protein>
    <submittedName>
        <fullName evidence="2">Uncharacterized protein</fullName>
    </submittedName>
</protein>
<dbReference type="Proteomes" id="UP000770661">
    <property type="component" value="Unassembled WGS sequence"/>
</dbReference>
<organism evidence="2 3">
    <name type="scientific">Chionoecetes opilio</name>
    <name type="common">Atlantic snow crab</name>
    <name type="synonym">Cancer opilio</name>
    <dbReference type="NCBI Taxonomy" id="41210"/>
    <lineage>
        <taxon>Eukaryota</taxon>
        <taxon>Metazoa</taxon>
        <taxon>Ecdysozoa</taxon>
        <taxon>Arthropoda</taxon>
        <taxon>Crustacea</taxon>
        <taxon>Multicrustacea</taxon>
        <taxon>Malacostraca</taxon>
        <taxon>Eumalacostraca</taxon>
        <taxon>Eucarida</taxon>
        <taxon>Decapoda</taxon>
        <taxon>Pleocyemata</taxon>
        <taxon>Brachyura</taxon>
        <taxon>Eubrachyura</taxon>
        <taxon>Majoidea</taxon>
        <taxon>Majidae</taxon>
        <taxon>Chionoecetes</taxon>
    </lineage>
</organism>
<dbReference type="AlphaFoldDB" id="A0A8J5D2C7"/>
<evidence type="ECO:0000313" key="3">
    <source>
        <dbReference type="Proteomes" id="UP000770661"/>
    </source>
</evidence>
<evidence type="ECO:0000256" key="1">
    <source>
        <dbReference type="SAM" id="MobiDB-lite"/>
    </source>
</evidence>
<comment type="caution">
    <text evidence="2">The sequence shown here is derived from an EMBL/GenBank/DDBJ whole genome shotgun (WGS) entry which is preliminary data.</text>
</comment>
<sequence length="123" mass="13186">MVPSLLAAEGPRQLSALVEGSTDEAVLLRVLTLLATLAHAVSEEELNPSVDLPPENKAAAPDTIPTGASHPSMPTDRYARLFGVGVRDRLVAKTEALLHTHHDPDIQRQAGRLHTALKDTVVF</sequence>
<dbReference type="EMBL" id="JACEEZ010003813">
    <property type="protein sequence ID" value="KAG0727007.1"/>
    <property type="molecule type" value="Genomic_DNA"/>
</dbReference>
<reference evidence="2" key="1">
    <citation type="submission" date="2020-07" db="EMBL/GenBank/DDBJ databases">
        <title>The High-quality genome of the commercially important snow crab, Chionoecetes opilio.</title>
        <authorList>
            <person name="Jeong J.-H."/>
            <person name="Ryu S."/>
        </authorList>
    </citation>
    <scope>NUCLEOTIDE SEQUENCE</scope>
    <source>
        <strain evidence="2">MADBK_172401_WGS</strain>
        <tissue evidence="2">Digestive gland</tissue>
    </source>
</reference>
<accession>A0A8J5D2C7</accession>
<gene>
    <name evidence="2" type="ORF">GWK47_035521</name>
</gene>
<feature type="region of interest" description="Disordered" evidence="1">
    <location>
        <begin position="44"/>
        <end position="75"/>
    </location>
</feature>
<evidence type="ECO:0000313" key="2">
    <source>
        <dbReference type="EMBL" id="KAG0727007.1"/>
    </source>
</evidence>
<keyword evidence="3" id="KW-1185">Reference proteome</keyword>
<proteinExistence type="predicted"/>